<gene>
    <name evidence="2" type="ORF">XNOV1_A006624</name>
</gene>
<proteinExistence type="predicted"/>
<evidence type="ECO:0000313" key="3">
    <source>
        <dbReference type="Proteomes" id="UP001178508"/>
    </source>
</evidence>
<accession>A0AAV1EWH4</accession>
<dbReference type="AlphaFoldDB" id="A0AAV1EWH4"/>
<name>A0AAV1EWH4_XYRNO</name>
<dbReference type="Proteomes" id="UP001178508">
    <property type="component" value="Chromosome 3"/>
</dbReference>
<dbReference type="EMBL" id="OY660866">
    <property type="protein sequence ID" value="CAJ1053040.1"/>
    <property type="molecule type" value="Genomic_DNA"/>
</dbReference>
<keyword evidence="3" id="KW-1185">Reference proteome</keyword>
<protein>
    <submittedName>
        <fullName evidence="2">Coiled-coil domain-containing protein 151 isoform X4</fullName>
    </submittedName>
</protein>
<sequence>MFNFSTNLTSCIVHNQPLGLTDRLKNIKLPEDRAVEVSPDSEDYLSALKTECDLKMQILQDDFEVLYSSAEDDPDILTRKHLNVLAQEQLNAQSQKIVDSHSKRRQQQQQKKKMGK</sequence>
<feature type="compositionally biased region" description="Basic residues" evidence="1">
    <location>
        <begin position="102"/>
        <end position="116"/>
    </location>
</feature>
<organism evidence="2 3">
    <name type="scientific">Xyrichtys novacula</name>
    <name type="common">Pearly razorfish</name>
    <name type="synonym">Hemipteronotus novacula</name>
    <dbReference type="NCBI Taxonomy" id="13765"/>
    <lineage>
        <taxon>Eukaryota</taxon>
        <taxon>Metazoa</taxon>
        <taxon>Chordata</taxon>
        <taxon>Craniata</taxon>
        <taxon>Vertebrata</taxon>
        <taxon>Euteleostomi</taxon>
        <taxon>Actinopterygii</taxon>
        <taxon>Neopterygii</taxon>
        <taxon>Teleostei</taxon>
        <taxon>Neoteleostei</taxon>
        <taxon>Acanthomorphata</taxon>
        <taxon>Eupercaria</taxon>
        <taxon>Labriformes</taxon>
        <taxon>Labridae</taxon>
        <taxon>Xyrichtys</taxon>
    </lineage>
</organism>
<evidence type="ECO:0000313" key="2">
    <source>
        <dbReference type="EMBL" id="CAJ1053040.1"/>
    </source>
</evidence>
<evidence type="ECO:0000256" key="1">
    <source>
        <dbReference type="SAM" id="MobiDB-lite"/>
    </source>
</evidence>
<feature type="region of interest" description="Disordered" evidence="1">
    <location>
        <begin position="93"/>
        <end position="116"/>
    </location>
</feature>
<reference evidence="2" key="1">
    <citation type="submission" date="2023-08" db="EMBL/GenBank/DDBJ databases">
        <authorList>
            <person name="Alioto T."/>
            <person name="Alioto T."/>
            <person name="Gomez Garrido J."/>
        </authorList>
    </citation>
    <scope>NUCLEOTIDE SEQUENCE</scope>
</reference>